<dbReference type="Proteomes" id="UP000828390">
    <property type="component" value="Unassembled WGS sequence"/>
</dbReference>
<evidence type="ECO:0000313" key="1">
    <source>
        <dbReference type="EMBL" id="KAH3779112.1"/>
    </source>
</evidence>
<dbReference type="AlphaFoldDB" id="A0A9D4EEZ7"/>
<protein>
    <submittedName>
        <fullName evidence="1">Uncharacterized protein</fullName>
    </submittedName>
</protein>
<proteinExistence type="predicted"/>
<sequence>MKNIGHQTDRIKYNLEQYRPYNRPQLAQPCIKSAIKLTASSTTSNSIGHIIDRS</sequence>
<evidence type="ECO:0000313" key="2">
    <source>
        <dbReference type="Proteomes" id="UP000828390"/>
    </source>
</evidence>
<keyword evidence="2" id="KW-1185">Reference proteome</keyword>
<comment type="caution">
    <text evidence="1">The sequence shown here is derived from an EMBL/GenBank/DDBJ whole genome shotgun (WGS) entry which is preliminary data.</text>
</comment>
<reference evidence="1" key="1">
    <citation type="journal article" date="2019" name="bioRxiv">
        <title>The Genome of the Zebra Mussel, Dreissena polymorpha: A Resource for Invasive Species Research.</title>
        <authorList>
            <person name="McCartney M.A."/>
            <person name="Auch B."/>
            <person name="Kono T."/>
            <person name="Mallez S."/>
            <person name="Zhang Y."/>
            <person name="Obille A."/>
            <person name="Becker A."/>
            <person name="Abrahante J.E."/>
            <person name="Garbe J."/>
            <person name="Badalamenti J.P."/>
            <person name="Herman A."/>
            <person name="Mangelson H."/>
            <person name="Liachko I."/>
            <person name="Sullivan S."/>
            <person name="Sone E.D."/>
            <person name="Koren S."/>
            <person name="Silverstein K.A.T."/>
            <person name="Beckman K.B."/>
            <person name="Gohl D.M."/>
        </authorList>
    </citation>
    <scope>NUCLEOTIDE SEQUENCE</scope>
    <source>
        <strain evidence="1">Duluth1</strain>
        <tissue evidence="1">Whole animal</tissue>
    </source>
</reference>
<reference evidence="1" key="2">
    <citation type="submission" date="2020-11" db="EMBL/GenBank/DDBJ databases">
        <authorList>
            <person name="McCartney M.A."/>
            <person name="Auch B."/>
            <person name="Kono T."/>
            <person name="Mallez S."/>
            <person name="Becker A."/>
            <person name="Gohl D.M."/>
            <person name="Silverstein K.A.T."/>
            <person name="Koren S."/>
            <person name="Bechman K.B."/>
            <person name="Herman A."/>
            <person name="Abrahante J.E."/>
            <person name="Garbe J."/>
        </authorList>
    </citation>
    <scope>NUCLEOTIDE SEQUENCE</scope>
    <source>
        <strain evidence="1">Duluth1</strain>
        <tissue evidence="1">Whole animal</tissue>
    </source>
</reference>
<gene>
    <name evidence="1" type="ORF">DPMN_180591</name>
</gene>
<accession>A0A9D4EEZ7</accession>
<organism evidence="1 2">
    <name type="scientific">Dreissena polymorpha</name>
    <name type="common">Zebra mussel</name>
    <name type="synonym">Mytilus polymorpha</name>
    <dbReference type="NCBI Taxonomy" id="45954"/>
    <lineage>
        <taxon>Eukaryota</taxon>
        <taxon>Metazoa</taxon>
        <taxon>Spiralia</taxon>
        <taxon>Lophotrochozoa</taxon>
        <taxon>Mollusca</taxon>
        <taxon>Bivalvia</taxon>
        <taxon>Autobranchia</taxon>
        <taxon>Heteroconchia</taxon>
        <taxon>Euheterodonta</taxon>
        <taxon>Imparidentia</taxon>
        <taxon>Neoheterodontei</taxon>
        <taxon>Myida</taxon>
        <taxon>Dreissenoidea</taxon>
        <taxon>Dreissenidae</taxon>
        <taxon>Dreissena</taxon>
    </lineage>
</organism>
<dbReference type="EMBL" id="JAIWYP010000009">
    <property type="protein sequence ID" value="KAH3779112.1"/>
    <property type="molecule type" value="Genomic_DNA"/>
</dbReference>
<name>A0A9D4EEZ7_DREPO</name>